<evidence type="ECO:0000256" key="8">
    <source>
        <dbReference type="ARBA" id="ARBA00049348"/>
    </source>
</evidence>
<dbReference type="Pfam" id="PF01035">
    <property type="entry name" value="DNA_binding_1"/>
    <property type="match status" value="1"/>
</dbReference>
<evidence type="ECO:0000256" key="7">
    <source>
        <dbReference type="ARBA" id="ARBA00023204"/>
    </source>
</evidence>
<dbReference type="EMBL" id="CP027845">
    <property type="protein sequence ID" value="AVP88188.1"/>
    <property type="molecule type" value="Genomic_DNA"/>
</dbReference>
<dbReference type="Gene3D" id="1.10.10.10">
    <property type="entry name" value="Winged helix-like DNA-binding domain superfamily/Winged helix DNA-binding domain"/>
    <property type="match status" value="1"/>
</dbReference>
<reference evidence="10 11" key="1">
    <citation type="submission" date="2018-03" db="EMBL/GenBank/DDBJ databases">
        <title>A gene transfer event suggests a long-term partnership between eustigmatophyte algae and a novel lineage of endosymbiotic bacteria.</title>
        <authorList>
            <person name="Yurchenko T."/>
            <person name="Sevcikova T."/>
            <person name="Pribyl P."/>
            <person name="El Karkouri K."/>
            <person name="Klimes V."/>
            <person name="Amaral R."/>
            <person name="Zbrankova V."/>
            <person name="Kim E."/>
            <person name="Raoult D."/>
            <person name="Santos L.M.A."/>
            <person name="Elias M."/>
        </authorList>
    </citation>
    <scope>NUCLEOTIDE SEQUENCE [LARGE SCALE GENOMIC DNA]</scope>
    <source>
        <strain evidence="10">CCALA 838</strain>
    </source>
</reference>
<evidence type="ECO:0000256" key="3">
    <source>
        <dbReference type="ARBA" id="ARBA00011918"/>
    </source>
</evidence>
<dbReference type="Gene3D" id="3.30.160.70">
    <property type="entry name" value="Methylated DNA-protein cysteine methyltransferase domain"/>
    <property type="match status" value="1"/>
</dbReference>
<dbReference type="GO" id="GO:0003908">
    <property type="term" value="F:methylated-DNA-[protein]-cysteine S-methyltransferase activity"/>
    <property type="evidence" value="ECO:0007669"/>
    <property type="project" value="UniProtKB-EC"/>
</dbReference>
<keyword evidence="4" id="KW-0489">Methyltransferase</keyword>
<organism evidence="10 11">
    <name type="scientific">Candidatus Phycorickettsia trachydisci</name>
    <dbReference type="NCBI Taxonomy" id="2115978"/>
    <lineage>
        <taxon>Bacteria</taxon>
        <taxon>Pseudomonadati</taxon>
        <taxon>Pseudomonadota</taxon>
        <taxon>Alphaproteobacteria</taxon>
        <taxon>Rickettsiales</taxon>
        <taxon>Rickettsiaceae</taxon>
        <taxon>Candidatus Phycorickettsia</taxon>
    </lineage>
</organism>
<evidence type="ECO:0000256" key="2">
    <source>
        <dbReference type="ARBA" id="ARBA00008711"/>
    </source>
</evidence>
<sequence length="216" mass="24327">MEILMNQVHRENTFIAPQVSIGCRSGSDFEDVLSIISGIETKTFDKNSKILKTYSLNTALGQMIAISDNHGLYLLEFMDRPGLEHKIVRLQIRLKAHIIPGITDSIRSVEDELKAYFNGKLRKFTTAIHPLGSPFQKLVWKKLCDIPYGQTWTYSEQAASIEKPTACRAVANANGVNQIAIVIPCHRVINSNGKLGGYTGGVRRKKWLIEHEKTYR</sequence>
<evidence type="ECO:0000313" key="10">
    <source>
        <dbReference type="EMBL" id="AVP88188.1"/>
    </source>
</evidence>
<evidence type="ECO:0000313" key="11">
    <source>
        <dbReference type="Proteomes" id="UP000241762"/>
    </source>
</evidence>
<keyword evidence="6" id="KW-0227">DNA damage</keyword>
<accession>A0A2P1PA98</accession>
<dbReference type="PANTHER" id="PTHR10815">
    <property type="entry name" value="METHYLATED-DNA--PROTEIN-CYSTEINE METHYLTRANSFERASE"/>
    <property type="match status" value="1"/>
</dbReference>
<feature type="domain" description="Methylated-DNA-[protein]-cysteine S-methyltransferase DNA binding" evidence="9">
    <location>
        <begin position="134"/>
        <end position="213"/>
    </location>
</feature>
<dbReference type="FunFam" id="1.10.10.10:FF:000214">
    <property type="entry name" value="Methylated-DNA--protein-cysteine methyltransferase"/>
    <property type="match status" value="1"/>
</dbReference>
<dbReference type="InterPro" id="IPR036217">
    <property type="entry name" value="MethylDNA_cys_MeTrfase_DNAb"/>
</dbReference>
<dbReference type="GO" id="GO:0006281">
    <property type="term" value="P:DNA repair"/>
    <property type="evidence" value="ECO:0007669"/>
    <property type="project" value="UniProtKB-KW"/>
</dbReference>
<dbReference type="AlphaFoldDB" id="A0A2P1PA98"/>
<comment type="catalytic activity">
    <reaction evidence="8">
        <text>a 6-O-methyl-2'-deoxyguanosine in DNA + L-cysteinyl-[protein] = S-methyl-L-cysteinyl-[protein] + a 2'-deoxyguanosine in DNA</text>
        <dbReference type="Rhea" id="RHEA:24000"/>
        <dbReference type="Rhea" id="RHEA-COMP:10131"/>
        <dbReference type="Rhea" id="RHEA-COMP:10132"/>
        <dbReference type="Rhea" id="RHEA-COMP:11367"/>
        <dbReference type="Rhea" id="RHEA-COMP:11368"/>
        <dbReference type="ChEBI" id="CHEBI:29950"/>
        <dbReference type="ChEBI" id="CHEBI:82612"/>
        <dbReference type="ChEBI" id="CHEBI:85445"/>
        <dbReference type="ChEBI" id="CHEBI:85448"/>
        <dbReference type="EC" id="2.1.1.63"/>
    </reaction>
</comment>
<keyword evidence="11" id="KW-1185">Reference proteome</keyword>
<dbReference type="KEGG" id="ptc:phytr_12640"/>
<dbReference type="EC" id="2.1.1.63" evidence="3"/>
<dbReference type="SUPFAM" id="SSF46767">
    <property type="entry name" value="Methylated DNA-protein cysteine methyltransferase, C-terminal domain"/>
    <property type="match status" value="1"/>
</dbReference>
<gene>
    <name evidence="10" type="ORF">phytr_12640</name>
</gene>
<comment type="catalytic activity">
    <reaction evidence="1">
        <text>a 4-O-methyl-thymidine in DNA + L-cysteinyl-[protein] = a thymidine in DNA + S-methyl-L-cysteinyl-[protein]</text>
        <dbReference type="Rhea" id="RHEA:53428"/>
        <dbReference type="Rhea" id="RHEA-COMP:10131"/>
        <dbReference type="Rhea" id="RHEA-COMP:10132"/>
        <dbReference type="Rhea" id="RHEA-COMP:13555"/>
        <dbReference type="Rhea" id="RHEA-COMP:13556"/>
        <dbReference type="ChEBI" id="CHEBI:29950"/>
        <dbReference type="ChEBI" id="CHEBI:82612"/>
        <dbReference type="ChEBI" id="CHEBI:137386"/>
        <dbReference type="ChEBI" id="CHEBI:137387"/>
        <dbReference type="EC" id="2.1.1.63"/>
    </reaction>
</comment>
<name>A0A2P1PA98_9RICK</name>
<proteinExistence type="inferred from homology"/>
<dbReference type="PROSITE" id="PS00374">
    <property type="entry name" value="MGMT"/>
    <property type="match status" value="1"/>
</dbReference>
<evidence type="ECO:0000256" key="5">
    <source>
        <dbReference type="ARBA" id="ARBA00022679"/>
    </source>
</evidence>
<keyword evidence="7" id="KW-0234">DNA repair</keyword>
<dbReference type="InterPro" id="IPR036631">
    <property type="entry name" value="MGMT_N_sf"/>
</dbReference>
<evidence type="ECO:0000256" key="6">
    <source>
        <dbReference type="ARBA" id="ARBA00022763"/>
    </source>
</evidence>
<dbReference type="OrthoDB" id="9802228at2"/>
<dbReference type="Proteomes" id="UP000241762">
    <property type="component" value="Chromosome"/>
</dbReference>
<dbReference type="SUPFAM" id="SSF53155">
    <property type="entry name" value="Methylated DNA-protein cysteine methyltransferase domain"/>
    <property type="match status" value="1"/>
</dbReference>
<dbReference type="CDD" id="cd06445">
    <property type="entry name" value="ATase"/>
    <property type="match status" value="1"/>
</dbReference>
<evidence type="ECO:0000259" key="9">
    <source>
        <dbReference type="Pfam" id="PF01035"/>
    </source>
</evidence>
<protein>
    <recommendedName>
        <fullName evidence="3">methylated-DNA--[protein]-cysteine S-methyltransferase</fullName>
        <ecNumber evidence="3">2.1.1.63</ecNumber>
    </recommendedName>
</protein>
<evidence type="ECO:0000256" key="1">
    <source>
        <dbReference type="ARBA" id="ARBA00001286"/>
    </source>
</evidence>
<comment type="similarity">
    <text evidence="2">Belongs to the MGMT family.</text>
</comment>
<dbReference type="PANTHER" id="PTHR10815:SF5">
    <property type="entry name" value="METHYLATED-DNA--PROTEIN-CYSTEINE METHYLTRANSFERASE"/>
    <property type="match status" value="1"/>
</dbReference>
<keyword evidence="5" id="KW-0808">Transferase</keyword>
<dbReference type="InterPro" id="IPR036388">
    <property type="entry name" value="WH-like_DNA-bd_sf"/>
</dbReference>
<evidence type="ECO:0000256" key="4">
    <source>
        <dbReference type="ARBA" id="ARBA00022603"/>
    </source>
</evidence>
<dbReference type="InterPro" id="IPR014048">
    <property type="entry name" value="MethylDNA_cys_MeTrfase_DNA-bd"/>
</dbReference>
<dbReference type="InterPro" id="IPR001497">
    <property type="entry name" value="MethylDNA_cys_MeTrfase_AS"/>
</dbReference>
<dbReference type="GO" id="GO:0032259">
    <property type="term" value="P:methylation"/>
    <property type="evidence" value="ECO:0007669"/>
    <property type="project" value="UniProtKB-KW"/>
</dbReference>
<dbReference type="NCBIfam" id="TIGR00589">
    <property type="entry name" value="ogt"/>
    <property type="match status" value="1"/>
</dbReference>